<feature type="chain" id="PRO_5044717283" evidence="1">
    <location>
        <begin position="31"/>
        <end position="101"/>
    </location>
</feature>
<reference evidence="2 3" key="1">
    <citation type="journal article" date="2024" name="BMC Genomics">
        <title>Genome assembly of redclaw crayfish (Cherax quadricarinatus) provides insights into its immune adaptation and hypoxia tolerance.</title>
        <authorList>
            <person name="Liu Z."/>
            <person name="Zheng J."/>
            <person name="Li H."/>
            <person name="Fang K."/>
            <person name="Wang S."/>
            <person name="He J."/>
            <person name="Zhou D."/>
            <person name="Weng S."/>
            <person name="Chi M."/>
            <person name="Gu Z."/>
            <person name="He J."/>
            <person name="Li F."/>
            <person name="Wang M."/>
        </authorList>
    </citation>
    <scope>NUCLEOTIDE SEQUENCE [LARGE SCALE GENOMIC DNA]</scope>
    <source>
        <strain evidence="2">ZL_2023a</strain>
    </source>
</reference>
<evidence type="ECO:0000256" key="1">
    <source>
        <dbReference type="SAM" id="SignalP"/>
    </source>
</evidence>
<dbReference type="Proteomes" id="UP001445076">
    <property type="component" value="Unassembled WGS sequence"/>
</dbReference>
<accession>A0AAW0WA04</accession>
<dbReference type="EMBL" id="JARKIK010000074">
    <property type="protein sequence ID" value="KAK8727724.1"/>
    <property type="molecule type" value="Genomic_DNA"/>
</dbReference>
<evidence type="ECO:0000313" key="3">
    <source>
        <dbReference type="Proteomes" id="UP001445076"/>
    </source>
</evidence>
<dbReference type="AlphaFoldDB" id="A0AAW0WA04"/>
<reference evidence="2" key="2">
    <citation type="submission" date="2024-01" db="EMBL/GenBank/DDBJ databases">
        <authorList>
            <person name="He J."/>
            <person name="Wang M."/>
            <person name="Zheng J."/>
            <person name="Liu Z."/>
        </authorList>
    </citation>
    <scope>NUCLEOTIDE SEQUENCE</scope>
    <source>
        <strain evidence="2">ZL_2023a</strain>
        <tissue evidence="2">Muscle</tissue>
    </source>
</reference>
<dbReference type="EMBL" id="JARKIK010000074">
    <property type="protein sequence ID" value="KAK8727725.1"/>
    <property type="molecule type" value="Genomic_DNA"/>
</dbReference>
<protein>
    <submittedName>
        <fullName evidence="2">Uncharacterized protein</fullName>
    </submittedName>
</protein>
<feature type="signal peptide" evidence="1">
    <location>
        <begin position="1"/>
        <end position="30"/>
    </location>
</feature>
<proteinExistence type="predicted"/>
<name>A0AAW0WA04_CHEQU</name>
<evidence type="ECO:0000313" key="2">
    <source>
        <dbReference type="EMBL" id="KAK8727725.1"/>
    </source>
</evidence>
<gene>
    <name evidence="2" type="ORF">OTU49_009430</name>
</gene>
<sequence length="101" mass="11409">MVVVKAGVMYILLLTLLMLLLCTSPITVESKRHKGRLTGEVYKIAGGQNAAAPGVGALSSFSPFADDRNNPGPSIVFGNFRRQQPYRRWQNYQPYNYDYYF</sequence>
<keyword evidence="3" id="KW-1185">Reference proteome</keyword>
<keyword evidence="1" id="KW-0732">Signal</keyword>
<comment type="caution">
    <text evidence="2">The sequence shown here is derived from an EMBL/GenBank/DDBJ whole genome shotgun (WGS) entry which is preliminary data.</text>
</comment>
<organism evidence="2 3">
    <name type="scientific">Cherax quadricarinatus</name>
    <name type="common">Australian red claw crayfish</name>
    <dbReference type="NCBI Taxonomy" id="27406"/>
    <lineage>
        <taxon>Eukaryota</taxon>
        <taxon>Metazoa</taxon>
        <taxon>Ecdysozoa</taxon>
        <taxon>Arthropoda</taxon>
        <taxon>Crustacea</taxon>
        <taxon>Multicrustacea</taxon>
        <taxon>Malacostraca</taxon>
        <taxon>Eumalacostraca</taxon>
        <taxon>Eucarida</taxon>
        <taxon>Decapoda</taxon>
        <taxon>Pleocyemata</taxon>
        <taxon>Astacidea</taxon>
        <taxon>Parastacoidea</taxon>
        <taxon>Parastacidae</taxon>
        <taxon>Cherax</taxon>
    </lineage>
</organism>